<dbReference type="GO" id="GO:0006310">
    <property type="term" value="P:DNA recombination"/>
    <property type="evidence" value="ECO:0007669"/>
    <property type="project" value="UniProtKB-KW"/>
</dbReference>
<sequence>MKYKLFKVGKIWHYRFQVDGSREQRSTFETDRSIAEKVAARAFREATLWARNGRKIPTMQELVAEWLSTHKATASQSHWRGIDAFCRLHLYGLEGMPIDEITTTAVEQARCEYLKDHAPTSANHWLKTVRLLINWAVRRKIIPTSPFVVLVLKIQKKPRVVLPVPLAQAWMAALDERAGRRLGIRIAVRLMIGLGLREAETHTARWEWMDWDRRTYTPGETKGREADPLPCPNWLIDFLMPYRQATGPIVTKPTGQPYTPGFTRHAMLCANKAVGAPHVTPHRLRATYATLLSESGVPVQNVQKALRHKSALTTMGYLESSMDSVSRGQERIGEKLGFGLRQSGDGAPVAMDAPQ</sequence>
<comment type="caution">
    <text evidence="8">The sequence shown here is derived from an EMBL/GenBank/DDBJ whole genome shotgun (WGS) entry which is preliminary data.</text>
</comment>
<organism evidence="8 9">
    <name type="scientific">Paraburkholderia lacunae</name>
    <dbReference type="NCBI Taxonomy" id="2211104"/>
    <lineage>
        <taxon>Bacteria</taxon>
        <taxon>Pseudomonadati</taxon>
        <taxon>Pseudomonadota</taxon>
        <taxon>Betaproteobacteria</taxon>
        <taxon>Burkholderiales</taxon>
        <taxon>Burkholderiaceae</taxon>
        <taxon>Paraburkholderia</taxon>
    </lineage>
</organism>
<accession>A0A370N7M5</accession>
<reference evidence="9" key="1">
    <citation type="submission" date="2018-05" db="EMBL/GenBank/DDBJ databases">
        <authorList>
            <person name="Feng T."/>
        </authorList>
    </citation>
    <scope>NUCLEOTIDE SEQUENCE [LARGE SCALE GENOMIC DNA]</scope>
    <source>
        <strain evidence="9">S27</strain>
    </source>
</reference>
<dbReference type="InterPro" id="IPR050808">
    <property type="entry name" value="Phage_Integrase"/>
</dbReference>
<evidence type="ECO:0000256" key="3">
    <source>
        <dbReference type="ARBA" id="ARBA00023125"/>
    </source>
</evidence>
<comment type="similarity">
    <text evidence="1">Belongs to the 'phage' integrase family.</text>
</comment>
<feature type="domain" description="Tyr recombinase" evidence="6">
    <location>
        <begin position="157"/>
        <end position="330"/>
    </location>
</feature>
<dbReference type="InterPro" id="IPR011010">
    <property type="entry name" value="DNA_brk_join_enz"/>
</dbReference>
<dbReference type="Proteomes" id="UP000254875">
    <property type="component" value="Unassembled WGS sequence"/>
</dbReference>
<keyword evidence="4" id="KW-0233">DNA recombination</keyword>
<dbReference type="AlphaFoldDB" id="A0A370N7M5"/>
<name>A0A370N7M5_9BURK</name>
<dbReference type="GO" id="GO:0003677">
    <property type="term" value="F:DNA binding"/>
    <property type="evidence" value="ECO:0007669"/>
    <property type="project" value="UniProtKB-UniRule"/>
</dbReference>
<dbReference type="PANTHER" id="PTHR30629:SF2">
    <property type="entry name" value="PROPHAGE INTEGRASE INTS-RELATED"/>
    <property type="match status" value="1"/>
</dbReference>
<keyword evidence="9" id="KW-1185">Reference proteome</keyword>
<evidence type="ECO:0000256" key="5">
    <source>
        <dbReference type="PROSITE-ProRule" id="PRU01248"/>
    </source>
</evidence>
<dbReference type="Gene3D" id="1.10.150.130">
    <property type="match status" value="1"/>
</dbReference>
<gene>
    <name evidence="8" type="ORF">DLM46_17590</name>
</gene>
<evidence type="ECO:0000256" key="2">
    <source>
        <dbReference type="ARBA" id="ARBA00022908"/>
    </source>
</evidence>
<dbReference type="InterPro" id="IPR013762">
    <property type="entry name" value="Integrase-like_cat_sf"/>
</dbReference>
<keyword evidence="2" id="KW-0229">DNA integration</keyword>
<dbReference type="Gene3D" id="1.10.443.10">
    <property type="entry name" value="Intergrase catalytic core"/>
    <property type="match status" value="1"/>
</dbReference>
<keyword evidence="3 5" id="KW-0238">DNA-binding</keyword>
<evidence type="ECO:0000259" key="7">
    <source>
        <dbReference type="PROSITE" id="PS51900"/>
    </source>
</evidence>
<proteinExistence type="inferred from homology"/>
<evidence type="ECO:0000256" key="4">
    <source>
        <dbReference type="ARBA" id="ARBA00023172"/>
    </source>
</evidence>
<dbReference type="EMBL" id="QHKS01000010">
    <property type="protein sequence ID" value="RDK01614.1"/>
    <property type="molecule type" value="Genomic_DNA"/>
</dbReference>
<dbReference type="PROSITE" id="PS51898">
    <property type="entry name" value="TYR_RECOMBINASE"/>
    <property type="match status" value="1"/>
</dbReference>
<protein>
    <submittedName>
        <fullName evidence="8">Integrase</fullName>
    </submittedName>
</protein>
<feature type="domain" description="Core-binding (CB)" evidence="7">
    <location>
        <begin position="57"/>
        <end position="137"/>
    </location>
</feature>
<evidence type="ECO:0000313" key="9">
    <source>
        <dbReference type="Proteomes" id="UP000254875"/>
    </source>
</evidence>
<dbReference type="GO" id="GO:0015074">
    <property type="term" value="P:DNA integration"/>
    <property type="evidence" value="ECO:0007669"/>
    <property type="project" value="UniProtKB-KW"/>
</dbReference>
<dbReference type="SUPFAM" id="SSF56349">
    <property type="entry name" value="DNA breaking-rejoining enzymes"/>
    <property type="match status" value="1"/>
</dbReference>
<evidence type="ECO:0000256" key="1">
    <source>
        <dbReference type="ARBA" id="ARBA00008857"/>
    </source>
</evidence>
<dbReference type="RefSeq" id="WP_115102006.1">
    <property type="nucleotide sequence ID" value="NZ_QHKS01000010.1"/>
</dbReference>
<dbReference type="InterPro" id="IPR010998">
    <property type="entry name" value="Integrase_recombinase_N"/>
</dbReference>
<dbReference type="PROSITE" id="PS51900">
    <property type="entry name" value="CB"/>
    <property type="match status" value="1"/>
</dbReference>
<evidence type="ECO:0000313" key="8">
    <source>
        <dbReference type="EMBL" id="RDK01614.1"/>
    </source>
</evidence>
<dbReference type="Pfam" id="PF00589">
    <property type="entry name" value="Phage_integrase"/>
    <property type="match status" value="1"/>
</dbReference>
<dbReference type="InterPro" id="IPR002104">
    <property type="entry name" value="Integrase_catalytic"/>
</dbReference>
<dbReference type="OrthoDB" id="9801717at2"/>
<dbReference type="InterPro" id="IPR044068">
    <property type="entry name" value="CB"/>
</dbReference>
<dbReference type="PANTHER" id="PTHR30629">
    <property type="entry name" value="PROPHAGE INTEGRASE"/>
    <property type="match status" value="1"/>
</dbReference>
<evidence type="ECO:0000259" key="6">
    <source>
        <dbReference type="PROSITE" id="PS51898"/>
    </source>
</evidence>